<accession>A0A1I8NPM8</accession>
<dbReference type="STRING" id="35570.A0A1I8NPM8"/>
<reference evidence="2" key="1">
    <citation type="submission" date="2020-05" db="UniProtKB">
        <authorList>
            <consortium name="EnsemblMetazoa"/>
        </authorList>
    </citation>
    <scope>IDENTIFICATION</scope>
    <source>
        <strain evidence="2">USDA</strain>
    </source>
</reference>
<keyword evidence="3" id="KW-1185">Reference proteome</keyword>
<dbReference type="Proteomes" id="UP000095300">
    <property type="component" value="Unassembled WGS sequence"/>
</dbReference>
<evidence type="ECO:0008006" key="4">
    <source>
        <dbReference type="Google" id="ProtNLM"/>
    </source>
</evidence>
<proteinExistence type="inferred from homology"/>
<name>A0A1I8NPM8_STOCA</name>
<dbReference type="Pfam" id="PF10266">
    <property type="entry name" value="Strumpellin"/>
    <property type="match status" value="1"/>
</dbReference>
<dbReference type="OrthoDB" id="565118at2759"/>
<dbReference type="KEGG" id="scac:106084672"/>
<dbReference type="GO" id="GO:0030041">
    <property type="term" value="P:actin filament polymerization"/>
    <property type="evidence" value="ECO:0007669"/>
    <property type="project" value="TreeGrafter"/>
</dbReference>
<dbReference type="GO" id="GO:0051125">
    <property type="term" value="P:regulation of actin nucleation"/>
    <property type="evidence" value="ECO:0007669"/>
    <property type="project" value="TreeGrafter"/>
</dbReference>
<comment type="similarity">
    <text evidence="1">Belongs to the strumpellin family.</text>
</comment>
<evidence type="ECO:0000313" key="3">
    <source>
        <dbReference type="Proteomes" id="UP000095300"/>
    </source>
</evidence>
<evidence type="ECO:0000313" key="2">
    <source>
        <dbReference type="EnsemblMetazoa" id="SCAU000946-PB"/>
    </source>
</evidence>
<organism evidence="2 3">
    <name type="scientific">Stomoxys calcitrans</name>
    <name type="common">Stable fly</name>
    <name type="synonym">Conops calcitrans</name>
    <dbReference type="NCBI Taxonomy" id="35570"/>
    <lineage>
        <taxon>Eukaryota</taxon>
        <taxon>Metazoa</taxon>
        <taxon>Ecdysozoa</taxon>
        <taxon>Arthropoda</taxon>
        <taxon>Hexapoda</taxon>
        <taxon>Insecta</taxon>
        <taxon>Pterygota</taxon>
        <taxon>Neoptera</taxon>
        <taxon>Endopterygota</taxon>
        <taxon>Diptera</taxon>
        <taxon>Brachycera</taxon>
        <taxon>Muscomorpha</taxon>
        <taxon>Muscoidea</taxon>
        <taxon>Muscidae</taxon>
        <taxon>Stomoxys</taxon>
    </lineage>
</organism>
<dbReference type="EnsemblMetazoa" id="SCAU000946-RB">
    <property type="protein sequence ID" value="SCAU000946-PB"/>
    <property type="gene ID" value="SCAU000946"/>
</dbReference>
<dbReference type="GO" id="GO:0007032">
    <property type="term" value="P:endosome organization"/>
    <property type="evidence" value="ECO:0007669"/>
    <property type="project" value="TreeGrafter"/>
</dbReference>
<protein>
    <recommendedName>
        <fullName evidence="4">WASH complex subunit strumpellin</fullName>
    </recommendedName>
</protein>
<gene>
    <name evidence="2" type="primary">106084672</name>
</gene>
<dbReference type="AlphaFoldDB" id="A0A1I8NPM8"/>
<dbReference type="GO" id="GO:0071203">
    <property type="term" value="C:WASH complex"/>
    <property type="evidence" value="ECO:0007669"/>
    <property type="project" value="InterPro"/>
</dbReference>
<dbReference type="VEuPathDB" id="VectorBase:SCAU000946"/>
<dbReference type="GO" id="GO:0005768">
    <property type="term" value="C:endosome"/>
    <property type="evidence" value="ECO:0007669"/>
    <property type="project" value="TreeGrafter"/>
</dbReference>
<dbReference type="PANTHER" id="PTHR15691">
    <property type="entry name" value="WASH COMPLEX SUBUNIT 5"/>
    <property type="match status" value="1"/>
</dbReference>
<dbReference type="InterPro" id="IPR019393">
    <property type="entry name" value="WASH_strumpellin"/>
</dbReference>
<evidence type="ECO:0000256" key="1">
    <source>
        <dbReference type="ARBA" id="ARBA00006224"/>
    </source>
</evidence>
<dbReference type="GO" id="GO:0140285">
    <property type="term" value="P:endosome fission"/>
    <property type="evidence" value="ECO:0007669"/>
    <property type="project" value="TreeGrafter"/>
</dbReference>
<sequence>MAEFLAENNACGQNLLYIVSMGNSIIAEVLRLKDYIPDIFRLESKSDQEKYAEVIMDFSYLKIAEAQDLKIENDPALQDLDEEIRENYLELLTRFYLAFESTHQYAKDLQQFIDELNRGYYIQQTLETVLQDEEGKQLMCEALYIFGVILLILDFHIPGVVRERILISYYRYSGSKSHSDSNIDDVCMLLRSTGYVANVTSAKTTKDSATNYPEAYFGRFKFDENFIDMVMGRLRCDDIYNQLTIYPHPDHRSTALSTQAAMLYVCLYFSPKILHSQVAQMREIVDKFFSDNWVVSIYMGITVNLVDAWDQFKAAKAALSVVETTTIKGHCLLRREKMEKILKQSQEILRDGILTDFFVLQNISKIINLIRQCNVLLRWYFTHASKAIYEISKVAVKQKVDNITALVRQELAYKEADLFRLLLNCSQLELEVKEILRTLMQEKSTRWNDFKKEALDRVSELSEAFSGTRPLSKIESNPQLKLWFADICKEIENLNCDNVNVSGRMLIQLIQALEEVEEFHNLQSNMQVKQYLMETREYLTRMIQIINVKEDILINIQLISDLSYAWHLIDRDFTPIMQDSIKKQPKSVIHLRAAFLKLASALEIPLMRINQAKSEDLVSVSNYYSTELANYMRKVLQIIPETMFNLMARIIQLQTDVLKELPTRLEKEKLKEYAQFEDRYTVAKLTYSISVFTEGILMMKKTLVGVIELDPKQLLEDGIRKELVKHLANAYNLGLIFSPSGKQKQNPTAELETKLEQLAKTMDGYRRSFEYIQDYLNVHGLKILQEEGNRVINYNVERECNAFLRNKIQSWQSKFQSTTIPIPTFPPLQGDCSKSNNFIGRLAYEILQCTDPHNTIYLDLKATWYDKKPPHKEVLDCRFFYKMREAIGPAGLVGLDRLYTYMFANDLKKNMEKLQHNIENDKMWSSTLSQLTVELESKEFPGAYAANPAKFYATYHQRWLKVWPTMVDWILELGHKQILRQHLAFELNRSSKVNAKNLESALETFNRSLLNELENKETQQKFKDTTLLVDIKEYLMYTGTYEPLEEVFVLTKNSHNISLFFSLFVMAHISHFQFSQQIQSLAVKTNKDPLDAGPLMMGLLTILQQFHKDVKMILITYLCQYVAVLVESNLGAKHELCSDVITTLHFLEIFVRKSHLPRSVLTDRLPVIILNQYEYLGLNVKS</sequence>
<dbReference type="PANTHER" id="PTHR15691:SF6">
    <property type="entry name" value="WASH COMPLEX SUBUNIT 5"/>
    <property type="match status" value="1"/>
</dbReference>